<dbReference type="Gene3D" id="3.90.550.10">
    <property type="entry name" value="Spore Coat Polysaccharide Biosynthesis Protein SpsA, Chain A"/>
    <property type="match status" value="1"/>
</dbReference>
<dbReference type="InterPro" id="IPR003329">
    <property type="entry name" value="Cytidylyl_trans"/>
</dbReference>
<evidence type="ECO:0000313" key="2">
    <source>
        <dbReference type="Proteomes" id="UP000308901"/>
    </source>
</evidence>
<name>A0A5R8Y1P3_9BACT</name>
<keyword evidence="1" id="KW-0548">Nucleotidyltransferase</keyword>
<comment type="caution">
    <text evidence="1">The sequence shown here is derived from an EMBL/GenBank/DDBJ whole genome shotgun (WGS) entry which is preliminary data.</text>
</comment>
<organism evidence="1 2">
    <name type="scientific">Arcobacter arenosus</name>
    <dbReference type="NCBI Taxonomy" id="2576037"/>
    <lineage>
        <taxon>Bacteria</taxon>
        <taxon>Pseudomonadati</taxon>
        <taxon>Campylobacterota</taxon>
        <taxon>Epsilonproteobacteria</taxon>
        <taxon>Campylobacterales</taxon>
        <taxon>Arcobacteraceae</taxon>
        <taxon>Arcobacter</taxon>
    </lineage>
</organism>
<dbReference type="InterPro" id="IPR050793">
    <property type="entry name" value="CMP-NeuNAc_synthase"/>
</dbReference>
<accession>A0A5R8Y1P3</accession>
<dbReference type="Proteomes" id="UP000308901">
    <property type="component" value="Unassembled WGS sequence"/>
</dbReference>
<keyword evidence="2" id="KW-1185">Reference proteome</keyword>
<keyword evidence="1" id="KW-0808">Transferase</keyword>
<reference evidence="1 2" key="1">
    <citation type="submission" date="2019-05" db="EMBL/GenBank/DDBJ databases">
        <title>Arcobacter sp. nov., isolated from sea sediment.</title>
        <authorList>
            <person name="Kim W."/>
        </authorList>
    </citation>
    <scope>NUCLEOTIDE SEQUENCE [LARGE SCALE GENOMIC DNA]</scope>
    <source>
        <strain evidence="1 2">CAU 1517</strain>
    </source>
</reference>
<dbReference type="OrthoDB" id="9805604at2"/>
<dbReference type="CDD" id="cd02513">
    <property type="entry name" value="CMP-NeuAc_Synthase"/>
    <property type="match status" value="1"/>
</dbReference>
<protein>
    <submittedName>
        <fullName evidence="1">Acylneuraminate cytidylyltransferase family protein</fullName>
    </submittedName>
</protein>
<evidence type="ECO:0000313" key="1">
    <source>
        <dbReference type="EMBL" id="TLP38523.1"/>
    </source>
</evidence>
<gene>
    <name evidence="1" type="ORF">FDK22_08670</name>
</gene>
<dbReference type="AlphaFoldDB" id="A0A5R8Y1P3"/>
<dbReference type="Pfam" id="PF02348">
    <property type="entry name" value="CTP_transf_3"/>
    <property type="match status" value="1"/>
</dbReference>
<dbReference type="EMBL" id="VANU01000003">
    <property type="protein sequence ID" value="TLP38523.1"/>
    <property type="molecule type" value="Genomic_DNA"/>
</dbReference>
<sequence length="240" mass="27922">MYQNKKILAIIPARSGSKRVKNKNILELNGKPLISWSIEAASKSRYVDEVMVSTDDEKIKLISQKFGAKTPFLRPKEISRDNTTKDEVIKHTLEFYKNNLLMEFEYLIYLQPTSPLRNEIHIDNAIEFLFNKNAEAVVSVCEVEHPIQWTGILPPSKDMSLFLQNIPTNSKSQDLEKYYRLNGAIYICKVESFSKVDSVFLNNNIFAFEMDKDVSIDIDTEIDFKYAEFLFSYINEKEHR</sequence>
<dbReference type="PANTHER" id="PTHR21485">
    <property type="entry name" value="HAD SUPERFAMILY MEMBERS CMAS AND KDSC"/>
    <property type="match status" value="1"/>
</dbReference>
<dbReference type="GO" id="GO:0008781">
    <property type="term" value="F:N-acylneuraminate cytidylyltransferase activity"/>
    <property type="evidence" value="ECO:0007669"/>
    <property type="project" value="TreeGrafter"/>
</dbReference>
<dbReference type="PANTHER" id="PTHR21485:SF6">
    <property type="entry name" value="N-ACYLNEURAMINATE CYTIDYLYLTRANSFERASE-RELATED"/>
    <property type="match status" value="1"/>
</dbReference>
<dbReference type="SUPFAM" id="SSF53448">
    <property type="entry name" value="Nucleotide-diphospho-sugar transferases"/>
    <property type="match status" value="1"/>
</dbReference>
<proteinExistence type="predicted"/>
<dbReference type="InterPro" id="IPR029044">
    <property type="entry name" value="Nucleotide-diphossugar_trans"/>
</dbReference>